<accession>A0A9C7URC6</accession>
<evidence type="ECO:0000313" key="2">
    <source>
        <dbReference type="EMBL" id="GJQ12788.1"/>
    </source>
</evidence>
<dbReference type="OrthoDB" id="10460539at2759"/>
<dbReference type="EMBL" id="BQMJ01000037">
    <property type="protein sequence ID" value="GJQ12788.1"/>
    <property type="molecule type" value="Genomic_DNA"/>
</dbReference>
<feature type="region of interest" description="Disordered" evidence="1">
    <location>
        <begin position="1"/>
        <end position="50"/>
    </location>
</feature>
<reference evidence="2" key="2">
    <citation type="submission" date="2022-01" db="EMBL/GenBank/DDBJ databases">
        <authorList>
            <person name="Hirooka S."/>
            <person name="Miyagishima S.Y."/>
        </authorList>
    </citation>
    <scope>NUCLEOTIDE SEQUENCE</scope>
    <source>
        <strain evidence="2">NBRC 102759</strain>
    </source>
</reference>
<evidence type="ECO:0000256" key="1">
    <source>
        <dbReference type="SAM" id="MobiDB-lite"/>
    </source>
</evidence>
<gene>
    <name evidence="2" type="ORF">GpartN1_g4579.t1</name>
</gene>
<proteinExistence type="predicted"/>
<dbReference type="Proteomes" id="UP001061958">
    <property type="component" value="Unassembled WGS sequence"/>
</dbReference>
<organism evidence="2 3">
    <name type="scientific">Galdieria partita</name>
    <dbReference type="NCBI Taxonomy" id="83374"/>
    <lineage>
        <taxon>Eukaryota</taxon>
        <taxon>Rhodophyta</taxon>
        <taxon>Bangiophyceae</taxon>
        <taxon>Galdieriales</taxon>
        <taxon>Galdieriaceae</taxon>
        <taxon>Galdieria</taxon>
    </lineage>
</organism>
<name>A0A9C7URC6_9RHOD</name>
<dbReference type="AlphaFoldDB" id="A0A9C7URC6"/>
<evidence type="ECO:0000313" key="3">
    <source>
        <dbReference type="Proteomes" id="UP001061958"/>
    </source>
</evidence>
<protein>
    <submittedName>
        <fullName evidence="2">Uncharacterized protein</fullName>
    </submittedName>
</protein>
<sequence length="120" mass="13319">MVVTRRSRKVGSEPNKGILEASNNKSKKSAKASVLTEKSPRKVTKTKRSNAINAEPMKELATLSKERLKELITSLPATVIERLEHRGVERGQWKVYVSVSDTTPLFCVTQEDSLLASVPK</sequence>
<comment type="caution">
    <text evidence="2">The sequence shown here is derived from an EMBL/GenBank/DDBJ whole genome shotgun (WGS) entry which is preliminary data.</text>
</comment>
<keyword evidence="3" id="KW-1185">Reference proteome</keyword>
<reference evidence="2" key="1">
    <citation type="journal article" date="2022" name="Proc. Natl. Acad. Sci. U.S.A.">
        <title>Life cycle and functional genomics of the unicellular red alga Galdieria for elucidating algal and plant evolution and industrial use.</title>
        <authorList>
            <person name="Hirooka S."/>
            <person name="Itabashi T."/>
            <person name="Ichinose T.M."/>
            <person name="Onuma R."/>
            <person name="Fujiwara T."/>
            <person name="Yamashita S."/>
            <person name="Jong L.W."/>
            <person name="Tomita R."/>
            <person name="Iwane A.H."/>
            <person name="Miyagishima S.Y."/>
        </authorList>
    </citation>
    <scope>NUCLEOTIDE SEQUENCE</scope>
    <source>
        <strain evidence="2">NBRC 102759</strain>
    </source>
</reference>